<name>A0A9N9NHP7_9GLOM</name>
<dbReference type="InterPro" id="IPR043472">
    <property type="entry name" value="Macro_dom-like"/>
</dbReference>
<proteinExistence type="predicted"/>
<dbReference type="InterPro" id="IPR002589">
    <property type="entry name" value="Macro_dom"/>
</dbReference>
<organism evidence="2 3">
    <name type="scientific">Dentiscutata erythropus</name>
    <dbReference type="NCBI Taxonomy" id="1348616"/>
    <lineage>
        <taxon>Eukaryota</taxon>
        <taxon>Fungi</taxon>
        <taxon>Fungi incertae sedis</taxon>
        <taxon>Mucoromycota</taxon>
        <taxon>Glomeromycotina</taxon>
        <taxon>Glomeromycetes</taxon>
        <taxon>Diversisporales</taxon>
        <taxon>Gigasporaceae</taxon>
        <taxon>Dentiscutata</taxon>
    </lineage>
</organism>
<dbReference type="InterPro" id="IPR028071">
    <property type="entry name" value="Macro-like_dom"/>
</dbReference>
<evidence type="ECO:0000259" key="1">
    <source>
        <dbReference type="PROSITE" id="PS51154"/>
    </source>
</evidence>
<protein>
    <submittedName>
        <fullName evidence="2">9216_t:CDS:1</fullName>
    </submittedName>
</protein>
<dbReference type="AlphaFoldDB" id="A0A9N9NHP7"/>
<feature type="domain" description="Macro" evidence="1">
    <location>
        <begin position="55"/>
        <end position="273"/>
    </location>
</feature>
<dbReference type="Gene3D" id="3.40.220.10">
    <property type="entry name" value="Leucine Aminopeptidase, subunit E, domain 1"/>
    <property type="match status" value="1"/>
</dbReference>
<keyword evidence="3" id="KW-1185">Reference proteome</keyword>
<dbReference type="EMBL" id="CAJVPY010012106">
    <property type="protein sequence ID" value="CAG8731858.1"/>
    <property type="molecule type" value="Genomic_DNA"/>
</dbReference>
<dbReference type="OrthoDB" id="6082470at2759"/>
<evidence type="ECO:0000313" key="3">
    <source>
        <dbReference type="Proteomes" id="UP000789405"/>
    </source>
</evidence>
<dbReference type="SMART" id="SM00506">
    <property type="entry name" value="A1pp"/>
    <property type="match status" value="1"/>
</dbReference>
<accession>A0A9N9NHP7</accession>
<gene>
    <name evidence="2" type="ORF">DERYTH_LOCUS15197</name>
</gene>
<reference evidence="2" key="1">
    <citation type="submission" date="2021-06" db="EMBL/GenBank/DDBJ databases">
        <authorList>
            <person name="Kallberg Y."/>
            <person name="Tangrot J."/>
            <person name="Rosling A."/>
        </authorList>
    </citation>
    <scope>NUCLEOTIDE SEQUENCE</scope>
    <source>
        <strain evidence="2">MA453B</strain>
    </source>
</reference>
<dbReference type="Pfam" id="PF14519">
    <property type="entry name" value="Macro_2"/>
    <property type="match status" value="1"/>
</dbReference>
<evidence type="ECO:0000313" key="2">
    <source>
        <dbReference type="EMBL" id="CAG8731858.1"/>
    </source>
</evidence>
<sequence length="273" mass="30473">METDNQDTNVNINEVWASATETSSQPPPHAFKLLLVDTSNEIVQAWNNELKKLPTKVLPDDSTQCLKVQVHHGTFQNLLKTNQAECLVSPANSFGLMDGGIDYYISEYYGGVNELIPVVQKSLDFEWCGEQNVGTCLLVDVRELVTKIKNDSNEEKCFPGYIAHCPTMRIPKILNNDDLVYRCTWAMLTAIKKHNANILEGEIKHHRINSVVCAGFGTGVGQLSENLCAKQMMLAVNNFVNAPANAEKRPITDSWLIQWPYASKISESIDNTT</sequence>
<comment type="caution">
    <text evidence="2">The sequence shown here is derived from an EMBL/GenBank/DDBJ whole genome shotgun (WGS) entry which is preliminary data.</text>
</comment>
<dbReference type="PROSITE" id="PS51154">
    <property type="entry name" value="MACRO"/>
    <property type="match status" value="1"/>
</dbReference>
<dbReference type="SUPFAM" id="SSF52949">
    <property type="entry name" value="Macro domain-like"/>
    <property type="match status" value="1"/>
</dbReference>
<dbReference type="Proteomes" id="UP000789405">
    <property type="component" value="Unassembled WGS sequence"/>
</dbReference>